<feature type="transmembrane region" description="Helical" evidence="1">
    <location>
        <begin position="128"/>
        <end position="148"/>
    </location>
</feature>
<keyword evidence="1" id="KW-0812">Transmembrane</keyword>
<keyword evidence="1" id="KW-0472">Membrane</keyword>
<protein>
    <submittedName>
        <fullName evidence="2">Uncharacterized protein</fullName>
    </submittedName>
</protein>
<gene>
    <name evidence="2" type="ORF">SAMN05216431_102177</name>
</gene>
<keyword evidence="1" id="KW-1133">Transmembrane helix</keyword>
<evidence type="ECO:0000313" key="3">
    <source>
        <dbReference type="Proteomes" id="UP000182089"/>
    </source>
</evidence>
<organism evidence="2 3">
    <name type="scientific">Ligilactobacillus ruminis</name>
    <dbReference type="NCBI Taxonomy" id="1623"/>
    <lineage>
        <taxon>Bacteria</taxon>
        <taxon>Bacillati</taxon>
        <taxon>Bacillota</taxon>
        <taxon>Bacilli</taxon>
        <taxon>Lactobacillales</taxon>
        <taxon>Lactobacillaceae</taxon>
        <taxon>Ligilactobacillus</taxon>
    </lineage>
</organism>
<proteinExistence type="predicted"/>
<comment type="caution">
    <text evidence="2">The sequence shown here is derived from an EMBL/GenBank/DDBJ whole genome shotgun (WGS) entry which is preliminary data.</text>
</comment>
<name>A0ABY1A9V4_9LACO</name>
<dbReference type="Proteomes" id="UP000182089">
    <property type="component" value="Unassembled WGS sequence"/>
</dbReference>
<reference evidence="2 3" key="1">
    <citation type="submission" date="2016-10" db="EMBL/GenBank/DDBJ databases">
        <authorList>
            <person name="Varghese N."/>
            <person name="Submissions S."/>
        </authorList>
    </citation>
    <scope>NUCLEOTIDE SEQUENCE [LARGE SCALE GENOMIC DNA]</scope>
    <source>
        <strain evidence="2 3">WC1T17</strain>
    </source>
</reference>
<accession>A0ABY1A9V4</accession>
<sequence length="162" mass="18660">MSKKCFALVLSFILLSESLLSLVAINALYQHQLTLLNNLGNTLIARMNTPYHSQKNGEIIEKNHVITYIFSNKPFNLSNTQKYQLKQKQSIAVSKINSYTVYLTYKDKKTQHMQYLKITKTPTSLYDIGYFGIILLLTLASALVLYLLKYYHFNPQLKIKAS</sequence>
<evidence type="ECO:0000313" key="2">
    <source>
        <dbReference type="EMBL" id="SEM42437.1"/>
    </source>
</evidence>
<evidence type="ECO:0000256" key="1">
    <source>
        <dbReference type="SAM" id="Phobius"/>
    </source>
</evidence>
<dbReference type="EMBL" id="FOCC01000002">
    <property type="protein sequence ID" value="SEM42437.1"/>
    <property type="molecule type" value="Genomic_DNA"/>
</dbReference>